<name>A0A8H7BFT0_9FUNG</name>
<dbReference type="EMBL" id="JABAYA010000269">
    <property type="protein sequence ID" value="KAF7721398.1"/>
    <property type="molecule type" value="Genomic_DNA"/>
</dbReference>
<comment type="caution">
    <text evidence="1">The sequence shown here is derived from an EMBL/GenBank/DDBJ whole genome shotgun (WGS) entry which is preliminary data.</text>
</comment>
<keyword evidence="2" id="KW-1185">Reference proteome</keyword>
<proteinExistence type="predicted"/>
<dbReference type="Proteomes" id="UP000605846">
    <property type="component" value="Unassembled WGS sequence"/>
</dbReference>
<gene>
    <name evidence="1" type="ORF">EC973_004728</name>
</gene>
<accession>A0A8H7BFT0</accession>
<reference evidence="1" key="1">
    <citation type="submission" date="2020-01" db="EMBL/GenBank/DDBJ databases">
        <title>Genome Sequencing of Three Apophysomyces-Like Fungal Strains Confirms a Novel Fungal Genus in the Mucoromycota with divergent Burkholderia-like Endosymbiotic Bacteria.</title>
        <authorList>
            <person name="Stajich J.E."/>
            <person name="Macias A.M."/>
            <person name="Carter-House D."/>
            <person name="Lovett B."/>
            <person name="Kasson L.R."/>
            <person name="Berry K."/>
            <person name="Grigoriev I."/>
            <person name="Chang Y."/>
            <person name="Spatafora J."/>
            <person name="Kasson M.T."/>
        </authorList>
    </citation>
    <scope>NUCLEOTIDE SEQUENCE</scope>
    <source>
        <strain evidence="1">NRRL A-21654</strain>
    </source>
</reference>
<organism evidence="1 2">
    <name type="scientific">Apophysomyces ossiformis</name>
    <dbReference type="NCBI Taxonomy" id="679940"/>
    <lineage>
        <taxon>Eukaryota</taxon>
        <taxon>Fungi</taxon>
        <taxon>Fungi incertae sedis</taxon>
        <taxon>Mucoromycota</taxon>
        <taxon>Mucoromycotina</taxon>
        <taxon>Mucoromycetes</taxon>
        <taxon>Mucorales</taxon>
        <taxon>Mucorineae</taxon>
        <taxon>Mucoraceae</taxon>
        <taxon>Apophysomyces</taxon>
    </lineage>
</organism>
<protein>
    <submittedName>
        <fullName evidence="1">Uncharacterized protein</fullName>
    </submittedName>
</protein>
<dbReference type="AlphaFoldDB" id="A0A8H7BFT0"/>
<evidence type="ECO:0000313" key="2">
    <source>
        <dbReference type="Proteomes" id="UP000605846"/>
    </source>
</evidence>
<evidence type="ECO:0000313" key="1">
    <source>
        <dbReference type="EMBL" id="KAF7721398.1"/>
    </source>
</evidence>
<sequence length="61" mass="7291">MKRELRRQLRTKCENQWERTWREVGAVLLDMLEGEFVRIRGKAGRVDDVEDDDEAVDVEGW</sequence>